<reference evidence="3" key="1">
    <citation type="journal article" date="2019" name="Int. J. Syst. Evol. Microbiol.">
        <title>The Global Catalogue of Microorganisms (GCM) 10K type strain sequencing project: providing services to taxonomists for standard genome sequencing and annotation.</title>
        <authorList>
            <consortium name="The Broad Institute Genomics Platform"/>
            <consortium name="The Broad Institute Genome Sequencing Center for Infectious Disease"/>
            <person name="Wu L."/>
            <person name="Ma J."/>
        </authorList>
    </citation>
    <scope>NUCLEOTIDE SEQUENCE [LARGE SCALE GENOMIC DNA]</scope>
    <source>
        <strain evidence="3">CGMCC 4.5798</strain>
    </source>
</reference>
<dbReference type="CDD" id="cd00093">
    <property type="entry name" value="HTH_XRE"/>
    <property type="match status" value="1"/>
</dbReference>
<evidence type="ECO:0000259" key="1">
    <source>
        <dbReference type="Pfam" id="PF22495"/>
    </source>
</evidence>
<comment type="caution">
    <text evidence="2">The sequence shown here is derived from an EMBL/GenBank/DDBJ whole genome shotgun (WGS) entry which is preliminary data.</text>
</comment>
<dbReference type="Pfam" id="PF22495">
    <property type="entry name" value="HTH_92"/>
    <property type="match status" value="1"/>
</dbReference>
<organism evidence="2 3">
    <name type="scientific">Massilia aerilata</name>
    <dbReference type="NCBI Taxonomy" id="453817"/>
    <lineage>
        <taxon>Bacteria</taxon>
        <taxon>Pseudomonadati</taxon>
        <taxon>Pseudomonadota</taxon>
        <taxon>Betaproteobacteria</taxon>
        <taxon>Burkholderiales</taxon>
        <taxon>Oxalobacteraceae</taxon>
        <taxon>Telluria group</taxon>
        <taxon>Massilia</taxon>
    </lineage>
</organism>
<protein>
    <submittedName>
        <fullName evidence="2">Transcriptional regulator</fullName>
    </submittedName>
</protein>
<dbReference type="RefSeq" id="WP_379770381.1">
    <property type="nucleotide sequence ID" value="NZ_JBHSMZ010000006.1"/>
</dbReference>
<feature type="domain" description="RsaL-like HTH" evidence="1">
    <location>
        <begin position="52"/>
        <end position="95"/>
    </location>
</feature>
<accession>A0ABW0S0D2</accession>
<evidence type="ECO:0000313" key="2">
    <source>
        <dbReference type="EMBL" id="MFC5548978.1"/>
    </source>
</evidence>
<gene>
    <name evidence="2" type="ORF">ACFPO9_10660</name>
</gene>
<keyword evidence="3" id="KW-1185">Reference proteome</keyword>
<name>A0ABW0S0D2_9BURK</name>
<dbReference type="EMBL" id="JBHSMZ010000006">
    <property type="protein sequence ID" value="MFC5548978.1"/>
    <property type="molecule type" value="Genomic_DNA"/>
</dbReference>
<dbReference type="InterPro" id="IPR001387">
    <property type="entry name" value="Cro/C1-type_HTH"/>
</dbReference>
<evidence type="ECO:0000313" key="3">
    <source>
        <dbReference type="Proteomes" id="UP001596086"/>
    </source>
</evidence>
<dbReference type="Proteomes" id="UP001596086">
    <property type="component" value="Unassembled WGS sequence"/>
</dbReference>
<dbReference type="InterPro" id="IPR055172">
    <property type="entry name" value="HTH_RsaL-like"/>
</dbReference>
<sequence length="107" mass="11673">MEYLSSTHLYNLYEGGAAMANDFVTEASLREPEAGNAKFQAALAPTVSELKKYRIGKRESQEKFWGRFGVTQSSGSRFETGLAIPAPVALLLKLYVNGKLNDGDLLG</sequence>
<proteinExistence type="predicted"/>